<protein>
    <submittedName>
        <fullName evidence="1">Putative calcium-binding protein</fullName>
    </submittedName>
</protein>
<name>A0A0B2NV96_GLYSO</name>
<dbReference type="PANTHER" id="PTHR12121:SF50">
    <property type="entry name" value="ENDONUCLEASE_EXONUCLEASE_PHOSPHATASE FAMILY PROTEIN"/>
    <property type="match status" value="1"/>
</dbReference>
<dbReference type="PANTHER" id="PTHR12121">
    <property type="entry name" value="CARBON CATABOLITE REPRESSOR PROTEIN 4"/>
    <property type="match status" value="1"/>
</dbReference>
<evidence type="ECO:0000313" key="1">
    <source>
        <dbReference type="EMBL" id="KHM99162.1"/>
    </source>
</evidence>
<accession>A0A0B2NV96</accession>
<proteinExistence type="predicted"/>
<sequence length="114" mass="12899">WVGNEELVNMYEERLGDAGYNLFKLARTNNRGDGLLIAIRKECLRVMDYKELLLNDCGDRVAQLLHVQSATPFVQNPKGSVPQEFLIVNTHLLFPHDSSLCVVRLNQVCESLAI</sequence>
<reference evidence="1" key="1">
    <citation type="submission" date="2014-07" db="EMBL/GenBank/DDBJ databases">
        <title>Identification of a novel salt tolerance gene in wild soybean by whole-genome sequencing.</title>
        <authorList>
            <person name="Lam H.-M."/>
            <person name="Qi X."/>
            <person name="Li M.-W."/>
            <person name="Liu X."/>
            <person name="Xie M."/>
            <person name="Ni M."/>
            <person name="Xu X."/>
        </authorList>
    </citation>
    <scope>NUCLEOTIDE SEQUENCE [LARGE SCALE GENOMIC DNA]</scope>
    <source>
        <tissue evidence="1">Root</tissue>
    </source>
</reference>
<dbReference type="InterPro" id="IPR050410">
    <property type="entry name" value="CCR4/nocturin_mRNA_transcr"/>
</dbReference>
<dbReference type="Gene3D" id="3.60.10.10">
    <property type="entry name" value="Endonuclease/exonuclease/phosphatase"/>
    <property type="match status" value="1"/>
</dbReference>
<dbReference type="SUPFAM" id="SSF56219">
    <property type="entry name" value="DNase I-like"/>
    <property type="match status" value="1"/>
</dbReference>
<dbReference type="InterPro" id="IPR036691">
    <property type="entry name" value="Endo/exonu/phosph_ase_sf"/>
</dbReference>
<feature type="non-terminal residue" evidence="1">
    <location>
        <position position="1"/>
    </location>
</feature>
<dbReference type="EMBL" id="KN672079">
    <property type="protein sequence ID" value="KHM99162.1"/>
    <property type="molecule type" value="Genomic_DNA"/>
</dbReference>
<dbReference type="AlphaFoldDB" id="A0A0B2NV96"/>
<dbReference type="Proteomes" id="UP000053555">
    <property type="component" value="Unassembled WGS sequence"/>
</dbReference>
<dbReference type="GO" id="GO:0000175">
    <property type="term" value="F:3'-5'-RNA exonuclease activity"/>
    <property type="evidence" value="ECO:0007669"/>
    <property type="project" value="TreeGrafter"/>
</dbReference>
<organism evidence="1">
    <name type="scientific">Glycine soja</name>
    <name type="common">Wild soybean</name>
    <dbReference type="NCBI Taxonomy" id="3848"/>
    <lineage>
        <taxon>Eukaryota</taxon>
        <taxon>Viridiplantae</taxon>
        <taxon>Streptophyta</taxon>
        <taxon>Embryophyta</taxon>
        <taxon>Tracheophyta</taxon>
        <taxon>Spermatophyta</taxon>
        <taxon>Magnoliopsida</taxon>
        <taxon>eudicotyledons</taxon>
        <taxon>Gunneridae</taxon>
        <taxon>Pentapetalae</taxon>
        <taxon>rosids</taxon>
        <taxon>fabids</taxon>
        <taxon>Fabales</taxon>
        <taxon>Fabaceae</taxon>
        <taxon>Papilionoideae</taxon>
        <taxon>50 kb inversion clade</taxon>
        <taxon>NPAAA clade</taxon>
        <taxon>indigoferoid/millettioid clade</taxon>
        <taxon>Phaseoleae</taxon>
        <taxon>Glycine</taxon>
        <taxon>Glycine subgen. Soja</taxon>
    </lineage>
</organism>
<gene>
    <name evidence="1" type="ORF">glysoja_050390</name>
</gene>